<sequence>MKAISTQFGHTNVWYCLHFVKVELCKFLSCVLFHGFKHACFNTKKAICTVKNKNVITKICWFVQKPFSNTHVNVNRLKHFLLNNVWLLLSVLNIIFWTKLVFTLKWGLFTKGKSTLHYKCTFSAVSSVLLQC</sequence>
<protein>
    <submittedName>
        <fullName evidence="2">Uncharacterized protein</fullName>
    </submittedName>
</protein>
<keyword evidence="3" id="KW-1185">Reference proteome</keyword>
<name>A0A2G9REZ1_AQUCT</name>
<keyword evidence="1" id="KW-1133">Transmembrane helix</keyword>
<evidence type="ECO:0000313" key="3">
    <source>
        <dbReference type="Proteomes" id="UP000228934"/>
    </source>
</evidence>
<keyword evidence="1" id="KW-0812">Transmembrane</keyword>
<proteinExistence type="predicted"/>
<reference evidence="3" key="1">
    <citation type="journal article" date="2017" name="Nat. Commun.">
        <title>The North American bullfrog draft genome provides insight into hormonal regulation of long noncoding RNA.</title>
        <authorList>
            <person name="Hammond S.A."/>
            <person name="Warren R.L."/>
            <person name="Vandervalk B.P."/>
            <person name="Kucuk E."/>
            <person name="Khan H."/>
            <person name="Gibb E.A."/>
            <person name="Pandoh P."/>
            <person name="Kirk H."/>
            <person name="Zhao Y."/>
            <person name="Jones M."/>
            <person name="Mungall A.J."/>
            <person name="Coope R."/>
            <person name="Pleasance S."/>
            <person name="Moore R.A."/>
            <person name="Holt R.A."/>
            <person name="Round J.M."/>
            <person name="Ohora S."/>
            <person name="Walle B.V."/>
            <person name="Veldhoen N."/>
            <person name="Helbing C.C."/>
            <person name="Birol I."/>
        </authorList>
    </citation>
    <scope>NUCLEOTIDE SEQUENCE [LARGE SCALE GENOMIC DNA]</scope>
</reference>
<dbReference type="EMBL" id="KV946210">
    <property type="protein sequence ID" value="PIO25821.1"/>
    <property type="molecule type" value="Genomic_DNA"/>
</dbReference>
<organism evidence="2 3">
    <name type="scientific">Aquarana catesbeiana</name>
    <name type="common">American bullfrog</name>
    <name type="synonym">Rana catesbeiana</name>
    <dbReference type="NCBI Taxonomy" id="8400"/>
    <lineage>
        <taxon>Eukaryota</taxon>
        <taxon>Metazoa</taxon>
        <taxon>Chordata</taxon>
        <taxon>Craniata</taxon>
        <taxon>Vertebrata</taxon>
        <taxon>Euteleostomi</taxon>
        <taxon>Amphibia</taxon>
        <taxon>Batrachia</taxon>
        <taxon>Anura</taxon>
        <taxon>Neobatrachia</taxon>
        <taxon>Ranoidea</taxon>
        <taxon>Ranidae</taxon>
        <taxon>Aquarana</taxon>
    </lineage>
</organism>
<evidence type="ECO:0000313" key="2">
    <source>
        <dbReference type="EMBL" id="PIO25821.1"/>
    </source>
</evidence>
<feature type="transmembrane region" description="Helical" evidence="1">
    <location>
        <begin position="85"/>
        <end position="104"/>
    </location>
</feature>
<keyword evidence="1" id="KW-0472">Membrane</keyword>
<gene>
    <name evidence="2" type="ORF">AB205_0101070</name>
</gene>
<accession>A0A2G9REZ1</accession>
<dbReference type="AlphaFoldDB" id="A0A2G9REZ1"/>
<feature type="non-terminal residue" evidence="2">
    <location>
        <position position="132"/>
    </location>
</feature>
<evidence type="ECO:0000256" key="1">
    <source>
        <dbReference type="SAM" id="Phobius"/>
    </source>
</evidence>
<dbReference type="Proteomes" id="UP000228934">
    <property type="component" value="Unassembled WGS sequence"/>
</dbReference>